<gene>
    <name evidence="1" type="ORF">SI8410_03004147</name>
</gene>
<evidence type="ECO:0000313" key="2">
    <source>
        <dbReference type="Proteomes" id="UP000663760"/>
    </source>
</evidence>
<dbReference type="OrthoDB" id="566409at2759"/>
<accession>A0A7I8K753</accession>
<organism evidence="1 2">
    <name type="scientific">Spirodela intermedia</name>
    <name type="common">Intermediate duckweed</name>
    <dbReference type="NCBI Taxonomy" id="51605"/>
    <lineage>
        <taxon>Eukaryota</taxon>
        <taxon>Viridiplantae</taxon>
        <taxon>Streptophyta</taxon>
        <taxon>Embryophyta</taxon>
        <taxon>Tracheophyta</taxon>
        <taxon>Spermatophyta</taxon>
        <taxon>Magnoliopsida</taxon>
        <taxon>Liliopsida</taxon>
        <taxon>Araceae</taxon>
        <taxon>Lemnoideae</taxon>
        <taxon>Spirodela</taxon>
    </lineage>
</organism>
<keyword evidence="2" id="KW-1185">Reference proteome</keyword>
<proteinExistence type="predicted"/>
<dbReference type="PANTHER" id="PTHR37760">
    <property type="entry name" value="CHAPERONE"/>
    <property type="match status" value="1"/>
</dbReference>
<dbReference type="PANTHER" id="PTHR37760:SF1">
    <property type="entry name" value="CHAPERONE"/>
    <property type="match status" value="1"/>
</dbReference>
<reference evidence="1" key="1">
    <citation type="submission" date="2020-02" db="EMBL/GenBank/DDBJ databases">
        <authorList>
            <person name="Scholz U."/>
            <person name="Mascher M."/>
            <person name="Fiebig A."/>
        </authorList>
    </citation>
    <scope>NUCLEOTIDE SEQUENCE</scope>
</reference>
<dbReference type="AlphaFoldDB" id="A0A7I8K753"/>
<dbReference type="EMBL" id="LR746266">
    <property type="protein sequence ID" value="CAA7393389.1"/>
    <property type="molecule type" value="Genomic_DNA"/>
</dbReference>
<evidence type="ECO:0000313" key="1">
    <source>
        <dbReference type="EMBL" id="CAA7393389.1"/>
    </source>
</evidence>
<dbReference type="Proteomes" id="UP000663760">
    <property type="component" value="Chromosome 3"/>
</dbReference>
<name>A0A7I8K753_SPIIN</name>
<protein>
    <submittedName>
        <fullName evidence="1">Uncharacterized protein</fullName>
    </submittedName>
</protein>
<sequence length="117" mass="11871">MDNVTASEVAGMAVGALLLAATVAAPRVDAFISASQRRSLRMCSRCGDLRVIPCSKCGGAGVVSGGGLLFGLPFLPNPSDERSATAARPPCPECRSKGRIPCPLCSGKLPSSSSPLP</sequence>